<evidence type="ECO:0000313" key="2">
    <source>
        <dbReference type="Proteomes" id="UP000024635"/>
    </source>
</evidence>
<protein>
    <submittedName>
        <fullName evidence="1">Uncharacterized protein</fullName>
    </submittedName>
</protein>
<organism evidence="1 2">
    <name type="scientific">Ancylostoma ceylanicum</name>
    <dbReference type="NCBI Taxonomy" id="53326"/>
    <lineage>
        <taxon>Eukaryota</taxon>
        <taxon>Metazoa</taxon>
        <taxon>Ecdysozoa</taxon>
        <taxon>Nematoda</taxon>
        <taxon>Chromadorea</taxon>
        <taxon>Rhabditida</taxon>
        <taxon>Rhabditina</taxon>
        <taxon>Rhabditomorpha</taxon>
        <taxon>Strongyloidea</taxon>
        <taxon>Ancylostomatidae</taxon>
        <taxon>Ancylostomatinae</taxon>
        <taxon>Ancylostoma</taxon>
    </lineage>
</organism>
<comment type="caution">
    <text evidence="1">The sequence shown here is derived from an EMBL/GenBank/DDBJ whole genome shotgun (WGS) entry which is preliminary data.</text>
</comment>
<dbReference type="Proteomes" id="UP000024635">
    <property type="component" value="Unassembled WGS sequence"/>
</dbReference>
<evidence type="ECO:0000313" key="1">
    <source>
        <dbReference type="EMBL" id="EYB86793.1"/>
    </source>
</evidence>
<reference evidence="2" key="1">
    <citation type="journal article" date="2015" name="Nat. Genet.">
        <title>The genome and transcriptome of the zoonotic hookworm Ancylostoma ceylanicum identify infection-specific gene families.</title>
        <authorList>
            <person name="Schwarz E.M."/>
            <person name="Hu Y."/>
            <person name="Antoshechkin I."/>
            <person name="Miller M.M."/>
            <person name="Sternberg P.W."/>
            <person name="Aroian R.V."/>
        </authorList>
    </citation>
    <scope>NUCLEOTIDE SEQUENCE</scope>
    <source>
        <strain evidence="2">HY135</strain>
    </source>
</reference>
<name>A0A016S821_9BILA</name>
<accession>A0A016S821</accession>
<gene>
    <name evidence="1" type="primary">Acey_s0273.g990</name>
    <name evidence="1" type="ORF">Y032_0273g990</name>
</gene>
<dbReference type="AlphaFoldDB" id="A0A016S821"/>
<proteinExistence type="predicted"/>
<keyword evidence="2" id="KW-1185">Reference proteome</keyword>
<dbReference type="EMBL" id="JARK01001609">
    <property type="protein sequence ID" value="EYB86793.1"/>
    <property type="molecule type" value="Genomic_DNA"/>
</dbReference>
<sequence>MHIEAKIILRIHGAKKFTINSIYMQVRYVTVTHFSVFINDGSLLQVKPSKMNLNEQRWHGSRTLALTLKKKHVSITGVFSNGEFIMNQMEAHVSHIDIP</sequence>